<feature type="transmembrane region" description="Helical" evidence="1">
    <location>
        <begin position="91"/>
        <end position="109"/>
    </location>
</feature>
<evidence type="ECO:0000313" key="3">
    <source>
        <dbReference type="EMBL" id="GAA3956896.1"/>
    </source>
</evidence>
<keyword evidence="1" id="KW-1133">Transmembrane helix</keyword>
<feature type="transmembrane region" description="Helical" evidence="1">
    <location>
        <begin position="138"/>
        <end position="156"/>
    </location>
</feature>
<feature type="transmembrane region" description="Helical" evidence="1">
    <location>
        <begin position="29"/>
        <end position="49"/>
    </location>
</feature>
<dbReference type="Pfam" id="PF07786">
    <property type="entry name" value="HGSNAT_cat"/>
    <property type="match status" value="1"/>
</dbReference>
<dbReference type="RefSeq" id="WP_344782222.1">
    <property type="nucleotide sequence ID" value="NZ_BAAAZW010000004.1"/>
</dbReference>
<feature type="transmembrane region" description="Helical" evidence="1">
    <location>
        <begin position="176"/>
        <end position="196"/>
    </location>
</feature>
<evidence type="ECO:0000259" key="2">
    <source>
        <dbReference type="Pfam" id="PF07786"/>
    </source>
</evidence>
<dbReference type="Proteomes" id="UP001418444">
    <property type="component" value="Unassembled WGS sequence"/>
</dbReference>
<gene>
    <name evidence="3" type="ORF">GCM10022231_14910</name>
</gene>
<feature type="transmembrane region" description="Helical" evidence="1">
    <location>
        <begin position="115"/>
        <end position="131"/>
    </location>
</feature>
<dbReference type="EMBL" id="BAAAZW010000004">
    <property type="protein sequence ID" value="GAA3956896.1"/>
    <property type="molecule type" value="Genomic_DNA"/>
</dbReference>
<reference evidence="4" key="1">
    <citation type="journal article" date="2019" name="Int. J. Syst. Evol. Microbiol.">
        <title>The Global Catalogue of Microorganisms (GCM) 10K type strain sequencing project: providing services to taxonomists for standard genome sequencing and annotation.</title>
        <authorList>
            <consortium name="The Broad Institute Genomics Platform"/>
            <consortium name="The Broad Institute Genome Sequencing Center for Infectious Disease"/>
            <person name="Wu L."/>
            <person name="Ma J."/>
        </authorList>
    </citation>
    <scope>NUCLEOTIDE SEQUENCE [LARGE SCALE GENOMIC DNA]</scope>
    <source>
        <strain evidence="4">JCM 16923</strain>
    </source>
</reference>
<feature type="domain" description="Heparan-alpha-glucosaminide N-acetyltransferase catalytic" evidence="2">
    <location>
        <begin position="23"/>
        <end position="208"/>
    </location>
</feature>
<keyword evidence="1" id="KW-0812">Transmembrane</keyword>
<feature type="transmembrane region" description="Helical" evidence="1">
    <location>
        <begin position="245"/>
        <end position="266"/>
    </location>
</feature>
<proteinExistence type="predicted"/>
<organism evidence="3 4">
    <name type="scientific">Gordonia caeni</name>
    <dbReference type="NCBI Taxonomy" id="1007097"/>
    <lineage>
        <taxon>Bacteria</taxon>
        <taxon>Bacillati</taxon>
        <taxon>Actinomycetota</taxon>
        <taxon>Actinomycetes</taxon>
        <taxon>Mycobacteriales</taxon>
        <taxon>Gordoniaceae</taxon>
        <taxon>Gordonia</taxon>
    </lineage>
</organism>
<feature type="transmembrane region" description="Helical" evidence="1">
    <location>
        <begin position="286"/>
        <end position="305"/>
    </location>
</feature>
<comment type="caution">
    <text evidence="3">The sequence shown here is derived from an EMBL/GenBank/DDBJ whole genome shotgun (WGS) entry which is preliminary data.</text>
</comment>
<feature type="transmembrane region" description="Helical" evidence="1">
    <location>
        <begin position="208"/>
        <end position="225"/>
    </location>
</feature>
<name>A0ABP7P083_9ACTN</name>
<accession>A0ABP7P083</accession>
<keyword evidence="1" id="KW-0472">Membrane</keyword>
<evidence type="ECO:0000256" key="1">
    <source>
        <dbReference type="SAM" id="Phobius"/>
    </source>
</evidence>
<sequence>MTITDPLAHRLGANLARLDPPGRHPGIDLARGLAVLGMFAAHLIALPVLEWSRPDTWSGLAAGRSSILFATVAGVSITLSRRSDSPQSDRLLAARALIIWLIGMALVLLGLPVHVILPAYGVLFVIAIGLVRLSDRGLWVVAAVCATAGPPIAALVNRAWPPGAGRPEAVDTAAEMIGWHYPFVVWAAFLAVGVIVGRRLADGSLRAVRLVVLGAVLALVGYGPIEAAAEHWSLPVLSSDPHSSGIGEVVGSGGFVLAVIGLCSLVTRTRLRGLLLPLRAVGSMPLTAYTAHLVVWAVWVAVWPVDGLDGFRELHMFWPITVGVVVGCTVWAMLLGSGPVERLVSRLARSIARPIVPAAGA</sequence>
<feature type="transmembrane region" description="Helical" evidence="1">
    <location>
        <begin position="61"/>
        <end position="79"/>
    </location>
</feature>
<evidence type="ECO:0000313" key="4">
    <source>
        <dbReference type="Proteomes" id="UP001418444"/>
    </source>
</evidence>
<feature type="transmembrane region" description="Helical" evidence="1">
    <location>
        <begin position="317"/>
        <end position="336"/>
    </location>
</feature>
<keyword evidence="4" id="KW-1185">Reference proteome</keyword>
<protein>
    <recommendedName>
        <fullName evidence="2">Heparan-alpha-glucosaminide N-acetyltransferase catalytic domain-containing protein</fullName>
    </recommendedName>
</protein>
<dbReference type="InterPro" id="IPR012429">
    <property type="entry name" value="HGSNAT_cat"/>
</dbReference>